<evidence type="ECO:0008006" key="3">
    <source>
        <dbReference type="Google" id="ProtNLM"/>
    </source>
</evidence>
<dbReference type="EMBL" id="CP000856">
    <property type="protein sequence ID" value="ABW34977.1"/>
    <property type="molecule type" value="Genomic_DNA"/>
</dbReference>
<proteinExistence type="predicted"/>
<dbReference type="HOGENOM" id="CLU_2154220_0_0_0"/>
<accession>A8ZR68</accession>
<sequence>MRNLTLTSIVFSLLLAACTQQPSQRGAVLITNSLHAHSATVDVYFDGTHTDTLNFTPNGNDVKNYGPQLGQVMCIEMHAPNTHSAYRFTILKGYPYGYGAEVVDYSGVVELKPSADGVAVPQCS</sequence>
<gene>
    <name evidence="1" type="ORF">Dgeo_2934</name>
</gene>
<dbReference type="Proteomes" id="UP000002431">
    <property type="component" value="Plasmid pDGEO02"/>
</dbReference>
<name>A8ZR68_DEIGD</name>
<dbReference type="PROSITE" id="PS51257">
    <property type="entry name" value="PROKAR_LIPOPROTEIN"/>
    <property type="match status" value="1"/>
</dbReference>
<evidence type="ECO:0000313" key="1">
    <source>
        <dbReference type="EMBL" id="ABW34977.1"/>
    </source>
</evidence>
<keyword evidence="2" id="KW-1185">Reference proteome</keyword>
<geneLocation type="plasmid" evidence="1 2">
    <name>pDGEO02</name>
</geneLocation>
<dbReference type="AlphaFoldDB" id="A8ZR68"/>
<evidence type="ECO:0000313" key="2">
    <source>
        <dbReference type="Proteomes" id="UP000002431"/>
    </source>
</evidence>
<organism evidence="1 2">
    <name type="scientific">Deinococcus geothermalis (strain DSM 11300 / CIP 105573 / AG-3a)</name>
    <dbReference type="NCBI Taxonomy" id="319795"/>
    <lineage>
        <taxon>Bacteria</taxon>
        <taxon>Thermotogati</taxon>
        <taxon>Deinococcota</taxon>
        <taxon>Deinococci</taxon>
        <taxon>Deinococcales</taxon>
        <taxon>Deinococcaceae</taxon>
        <taxon>Deinococcus</taxon>
    </lineage>
</organism>
<protein>
    <recommendedName>
        <fullName evidence="3">Lipoprotein</fullName>
    </recommendedName>
</protein>
<dbReference type="KEGG" id="dge:Dgeo_2934"/>
<keyword evidence="1" id="KW-0614">Plasmid</keyword>
<reference evidence="1" key="1">
    <citation type="submission" date="2007-10" db="EMBL/GenBank/DDBJ databases">
        <title>Complete sequence of Plasmid2 pDGEO02 of Deinococcus geothermalis DSM 11300.</title>
        <authorList>
            <consortium name="US DOE Joint Genome Institute"/>
            <person name="Copeland A."/>
            <person name="Lucas S."/>
            <person name="Lapidus A."/>
            <person name="Barry K."/>
            <person name="Detter J.C."/>
            <person name="Glavina del Rio T."/>
            <person name="Hammon N."/>
            <person name="Israni S."/>
            <person name="Dalin E."/>
            <person name="Tice H."/>
            <person name="Pitluck S."/>
            <person name="Brettin T."/>
            <person name="Bruce D."/>
            <person name="Han C."/>
            <person name="Tapia R."/>
            <person name="Saunders E."/>
            <person name="Gilna P."/>
            <person name="Schmutz J."/>
            <person name="Larimer F."/>
            <person name="Land M."/>
            <person name="Hauser L."/>
            <person name="Kyrpides N."/>
            <person name="Kim E."/>
            <person name="Daly M.J."/>
            <person name="Fredrickson J.K."/>
            <person name="Makarova K.S."/>
            <person name="Gaidamakova E.K."/>
            <person name="Zhai M."/>
            <person name="Richardson P."/>
        </authorList>
    </citation>
    <scope>NUCLEOTIDE SEQUENCE [LARGE SCALE GENOMIC DNA]</scope>
    <source>
        <strain evidence="1">DSM 11300</strain>
        <plasmid evidence="1">pDGEO02</plasmid>
    </source>
</reference>